<dbReference type="AlphaFoldDB" id="A0A2P5F0Q8"/>
<dbReference type="EMBL" id="JXTC01000075">
    <property type="protein sequence ID" value="PON91387.1"/>
    <property type="molecule type" value="Genomic_DNA"/>
</dbReference>
<accession>A0A2P5F0Q8</accession>
<keyword evidence="3" id="KW-1185">Reference proteome</keyword>
<sequence>MEKERKGSSKKVMVAIDESDFSYNALIWVLDNLKESIKDTSLVIFATQPLTNFSYPLPASLGFARFYFPLLPTGDLIKQNQQRTRKVSLGLLEKAKCICASYGVNAKTFTEAGDPKEAICNAVQVHNVNLLVVGDTDKSSGIIKRVLLGSTLADYCLINTKCPVLVVKKPE</sequence>
<dbReference type="Proteomes" id="UP000237000">
    <property type="component" value="Unassembled WGS sequence"/>
</dbReference>
<dbReference type="Gene3D" id="3.40.50.620">
    <property type="entry name" value="HUPs"/>
    <property type="match status" value="1"/>
</dbReference>
<dbReference type="InterPro" id="IPR014729">
    <property type="entry name" value="Rossmann-like_a/b/a_fold"/>
</dbReference>
<protein>
    <submittedName>
        <fullName evidence="2">Universal stress protein</fullName>
    </submittedName>
</protein>
<dbReference type="Pfam" id="PF00582">
    <property type="entry name" value="Usp"/>
    <property type="match status" value="1"/>
</dbReference>
<dbReference type="FunCoup" id="A0A2P5F0Q8">
    <property type="interactions" value="1"/>
</dbReference>
<gene>
    <name evidence="2" type="ORF">TorRG33x02_129500</name>
</gene>
<feature type="domain" description="UspA" evidence="1">
    <location>
        <begin position="10"/>
        <end position="168"/>
    </location>
</feature>
<dbReference type="SUPFAM" id="SSF52402">
    <property type="entry name" value="Adenine nucleotide alpha hydrolases-like"/>
    <property type="match status" value="1"/>
</dbReference>
<evidence type="ECO:0000313" key="3">
    <source>
        <dbReference type="Proteomes" id="UP000237000"/>
    </source>
</evidence>
<comment type="caution">
    <text evidence="2">The sequence shown here is derived from an EMBL/GenBank/DDBJ whole genome shotgun (WGS) entry which is preliminary data.</text>
</comment>
<dbReference type="PANTHER" id="PTHR31964:SF134">
    <property type="entry name" value="ADENINE NUCLEOTIDE ALPHA HYDROLASES-LIKE SUPERFAMILY PROTEIN"/>
    <property type="match status" value="1"/>
</dbReference>
<evidence type="ECO:0000313" key="2">
    <source>
        <dbReference type="EMBL" id="PON91387.1"/>
    </source>
</evidence>
<dbReference type="CDD" id="cd23659">
    <property type="entry name" value="USP_At3g01520-like"/>
    <property type="match status" value="1"/>
</dbReference>
<proteinExistence type="predicted"/>
<dbReference type="OrthoDB" id="843225at2759"/>
<reference evidence="3" key="1">
    <citation type="submission" date="2016-06" db="EMBL/GenBank/DDBJ databases">
        <title>Parallel loss of symbiosis genes in relatives of nitrogen-fixing non-legume Parasponia.</title>
        <authorList>
            <person name="Van Velzen R."/>
            <person name="Holmer R."/>
            <person name="Bu F."/>
            <person name="Rutten L."/>
            <person name="Van Zeijl A."/>
            <person name="Liu W."/>
            <person name="Santuari L."/>
            <person name="Cao Q."/>
            <person name="Sharma T."/>
            <person name="Shen D."/>
            <person name="Roswanjaya Y."/>
            <person name="Wardhani T."/>
            <person name="Kalhor M.S."/>
            <person name="Jansen J."/>
            <person name="Van den Hoogen J."/>
            <person name="Gungor B."/>
            <person name="Hartog M."/>
            <person name="Hontelez J."/>
            <person name="Verver J."/>
            <person name="Yang W.-C."/>
            <person name="Schijlen E."/>
            <person name="Repin R."/>
            <person name="Schilthuizen M."/>
            <person name="Schranz E."/>
            <person name="Heidstra R."/>
            <person name="Miyata K."/>
            <person name="Fedorova E."/>
            <person name="Kohlen W."/>
            <person name="Bisseling T."/>
            <person name="Smit S."/>
            <person name="Geurts R."/>
        </authorList>
    </citation>
    <scope>NUCLEOTIDE SEQUENCE [LARGE SCALE GENOMIC DNA]</scope>
    <source>
        <strain evidence="3">cv. RG33-2</strain>
    </source>
</reference>
<name>A0A2P5F0Q8_TREOI</name>
<evidence type="ECO:0000259" key="1">
    <source>
        <dbReference type="Pfam" id="PF00582"/>
    </source>
</evidence>
<dbReference type="InterPro" id="IPR006016">
    <property type="entry name" value="UspA"/>
</dbReference>
<dbReference type="InParanoid" id="A0A2P5F0Q8"/>
<dbReference type="PANTHER" id="PTHR31964">
    <property type="entry name" value="ADENINE NUCLEOTIDE ALPHA HYDROLASES-LIKE SUPERFAMILY PROTEIN"/>
    <property type="match status" value="1"/>
</dbReference>
<organism evidence="2 3">
    <name type="scientific">Trema orientale</name>
    <name type="common">Charcoal tree</name>
    <name type="synonym">Celtis orientalis</name>
    <dbReference type="NCBI Taxonomy" id="63057"/>
    <lineage>
        <taxon>Eukaryota</taxon>
        <taxon>Viridiplantae</taxon>
        <taxon>Streptophyta</taxon>
        <taxon>Embryophyta</taxon>
        <taxon>Tracheophyta</taxon>
        <taxon>Spermatophyta</taxon>
        <taxon>Magnoliopsida</taxon>
        <taxon>eudicotyledons</taxon>
        <taxon>Gunneridae</taxon>
        <taxon>Pentapetalae</taxon>
        <taxon>rosids</taxon>
        <taxon>fabids</taxon>
        <taxon>Rosales</taxon>
        <taxon>Cannabaceae</taxon>
        <taxon>Trema</taxon>
    </lineage>
</organism>